<dbReference type="PANTHER" id="PTHR23159">
    <property type="entry name" value="CENTROSOMAL PROTEIN 2"/>
    <property type="match status" value="1"/>
</dbReference>
<evidence type="ECO:0000256" key="1">
    <source>
        <dbReference type="SAM" id="Coils"/>
    </source>
</evidence>
<keyword evidence="1" id="KW-0175">Coiled coil</keyword>
<feature type="region of interest" description="Disordered" evidence="2">
    <location>
        <begin position="90"/>
        <end position="171"/>
    </location>
</feature>
<feature type="coiled-coil region" evidence="1">
    <location>
        <begin position="180"/>
        <end position="360"/>
    </location>
</feature>
<evidence type="ECO:0000313" key="4">
    <source>
        <dbReference type="Proteomes" id="UP001212152"/>
    </source>
</evidence>
<gene>
    <name evidence="3" type="ORF">HDU87_006150</name>
</gene>
<name>A0AAD5TFY7_9FUNG</name>
<dbReference type="Proteomes" id="UP001212152">
    <property type="component" value="Unassembled WGS sequence"/>
</dbReference>
<dbReference type="PANTHER" id="PTHR23159:SF31">
    <property type="entry name" value="CENTROSOME-ASSOCIATED PROTEIN CEP250 ISOFORM X1"/>
    <property type="match status" value="1"/>
</dbReference>
<evidence type="ECO:0000256" key="2">
    <source>
        <dbReference type="SAM" id="MobiDB-lite"/>
    </source>
</evidence>
<feature type="region of interest" description="Disordered" evidence="2">
    <location>
        <begin position="1"/>
        <end position="41"/>
    </location>
</feature>
<comment type="caution">
    <text evidence="3">The sequence shown here is derived from an EMBL/GenBank/DDBJ whole genome shotgun (WGS) entry which is preliminary data.</text>
</comment>
<dbReference type="AlphaFoldDB" id="A0AAD5TFY7"/>
<accession>A0AAD5TFY7</accession>
<organism evidence="3 4">
    <name type="scientific">Geranomyces variabilis</name>
    <dbReference type="NCBI Taxonomy" id="109894"/>
    <lineage>
        <taxon>Eukaryota</taxon>
        <taxon>Fungi</taxon>
        <taxon>Fungi incertae sedis</taxon>
        <taxon>Chytridiomycota</taxon>
        <taxon>Chytridiomycota incertae sedis</taxon>
        <taxon>Chytridiomycetes</taxon>
        <taxon>Spizellomycetales</taxon>
        <taxon>Powellomycetaceae</taxon>
        <taxon>Geranomyces</taxon>
    </lineage>
</organism>
<feature type="compositionally biased region" description="Pro residues" evidence="2">
    <location>
        <begin position="8"/>
        <end position="17"/>
    </location>
</feature>
<feature type="compositionally biased region" description="Basic and acidic residues" evidence="2">
    <location>
        <begin position="109"/>
        <end position="149"/>
    </location>
</feature>
<keyword evidence="4" id="KW-1185">Reference proteome</keyword>
<proteinExistence type="predicted"/>
<feature type="compositionally biased region" description="Polar residues" evidence="2">
    <location>
        <begin position="642"/>
        <end position="655"/>
    </location>
</feature>
<evidence type="ECO:0000313" key="3">
    <source>
        <dbReference type="EMBL" id="KAJ3175487.1"/>
    </source>
</evidence>
<protein>
    <submittedName>
        <fullName evidence="3">Uncharacterized protein</fullName>
    </submittedName>
</protein>
<feature type="region of interest" description="Disordered" evidence="2">
    <location>
        <begin position="572"/>
        <end position="602"/>
    </location>
</feature>
<reference evidence="3" key="1">
    <citation type="submission" date="2020-05" db="EMBL/GenBank/DDBJ databases">
        <title>Phylogenomic resolution of chytrid fungi.</title>
        <authorList>
            <person name="Stajich J.E."/>
            <person name="Amses K."/>
            <person name="Simmons R."/>
            <person name="Seto K."/>
            <person name="Myers J."/>
            <person name="Bonds A."/>
            <person name="Quandt C.A."/>
            <person name="Barry K."/>
            <person name="Liu P."/>
            <person name="Grigoriev I."/>
            <person name="Longcore J.E."/>
            <person name="James T.Y."/>
        </authorList>
    </citation>
    <scope>NUCLEOTIDE SEQUENCE</scope>
    <source>
        <strain evidence="3">JEL0379</strain>
    </source>
</reference>
<sequence length="735" mass="81712">MADNQLSPGPPSSPPFRPAQAVHLPYRPGYQSPGPEASQDELRRRLREALRMLREKEDDLRMAAELGASLVEDNERLKAECTRLLAAEHEQLAARSTAPPNLDQQRPPPQHDHAHDNAPHDDHPDTPNERAYDTSHEDETSHAVRRPDDVSIAYASPTQTIHSHSAEAARRRAAAAALEASAAASRIANLESTLVDAQTQIERARAEARAAQDSDRASERRALRLETELDVATRDLDAAVARCAELEEDKKRLVKEKADLARKVPADGERDRQLEEMAELKDRARALEDVVVQLTHARAEMEAEIAGAAEDRERALTRCEELEVMIEEFRGESESQMARNDDLQWEVETARDAAAKLEARLAVLEPRKRDGAEDVGDRTLFSEVEDRRQALETKHVSLAQKHAGLMKAHSMSINQQERMRSHISRLTQLTSHREGETRIRLLEEALGQSESERQELQHTIMMLEKERAEFDADDDIVIGGNTSGSAKGQPQASRADFEVELECLRSRVAQLAAEQDESKAEVRTLRMLKSFETEKLRSVESLLREREDDLQRMKAVNAQLKFDLDQAKDRIRQQRAQLRQQSDEGNLSVLSDSPADSLPTTKDAAVQTVQVVKLPSELDAAESKLPGTRDAGPDDPSDKENSLCSSTLAHASETSLAVDLPQPTRRSHSLERRPLQIVDSANSTAPPAPLPASKEKPTHRSALAVGVRKPQLGKGGPSHVFVDRKQAQTGECNQQ</sequence>
<feature type="region of interest" description="Disordered" evidence="2">
    <location>
        <begin position="617"/>
        <end position="735"/>
    </location>
</feature>
<dbReference type="EMBL" id="JADGJQ010000051">
    <property type="protein sequence ID" value="KAJ3175487.1"/>
    <property type="molecule type" value="Genomic_DNA"/>
</dbReference>